<dbReference type="GO" id="GO:0000155">
    <property type="term" value="F:phosphorelay sensor kinase activity"/>
    <property type="evidence" value="ECO:0007669"/>
    <property type="project" value="InterPro"/>
</dbReference>
<keyword evidence="7" id="KW-0812">Transmembrane</keyword>
<dbReference type="SMART" id="SM00387">
    <property type="entry name" value="HATPase_c"/>
    <property type="match status" value="1"/>
</dbReference>
<dbReference type="PANTHER" id="PTHR45453:SF1">
    <property type="entry name" value="PHOSPHATE REGULON SENSOR PROTEIN PHOR"/>
    <property type="match status" value="1"/>
</dbReference>
<dbReference type="RefSeq" id="WP_091170471.1">
    <property type="nucleotide sequence ID" value="NZ_CBCSFM010000002.1"/>
</dbReference>
<dbReference type="SUPFAM" id="SSF47384">
    <property type="entry name" value="Homodimeric domain of signal transducing histidine kinase"/>
    <property type="match status" value="1"/>
</dbReference>
<dbReference type="CDD" id="cd00075">
    <property type="entry name" value="HATPase"/>
    <property type="match status" value="1"/>
</dbReference>
<dbReference type="PRINTS" id="PR00344">
    <property type="entry name" value="BCTRLSENSOR"/>
</dbReference>
<evidence type="ECO:0000256" key="1">
    <source>
        <dbReference type="ARBA" id="ARBA00000085"/>
    </source>
</evidence>
<evidence type="ECO:0000259" key="8">
    <source>
        <dbReference type="PROSITE" id="PS50109"/>
    </source>
</evidence>
<keyword evidence="3" id="KW-0597">Phosphoprotein</keyword>
<comment type="catalytic activity">
    <reaction evidence="1">
        <text>ATP + protein L-histidine = ADP + protein N-phospho-L-histidine.</text>
        <dbReference type="EC" id="2.7.13.3"/>
    </reaction>
</comment>
<dbReference type="InterPro" id="IPR004358">
    <property type="entry name" value="Sig_transdc_His_kin-like_C"/>
</dbReference>
<dbReference type="OrthoDB" id="1933776at2"/>
<dbReference type="InterPro" id="IPR003661">
    <property type="entry name" value="HisK_dim/P_dom"/>
</dbReference>
<dbReference type="Gene3D" id="3.30.565.10">
    <property type="entry name" value="Histidine kinase-like ATPase, C-terminal domain"/>
    <property type="match status" value="1"/>
</dbReference>
<dbReference type="PANTHER" id="PTHR45453">
    <property type="entry name" value="PHOSPHATE REGULON SENSOR PROTEIN PHOR"/>
    <property type="match status" value="1"/>
</dbReference>
<dbReference type="STRING" id="604089.SAMN04487942_2073"/>
<organism evidence="9 10">
    <name type="scientific">Flavobacterium sinopsychrotolerans</name>
    <dbReference type="NCBI Taxonomy" id="604089"/>
    <lineage>
        <taxon>Bacteria</taxon>
        <taxon>Pseudomonadati</taxon>
        <taxon>Bacteroidota</taxon>
        <taxon>Flavobacteriia</taxon>
        <taxon>Flavobacteriales</taxon>
        <taxon>Flavobacteriaceae</taxon>
        <taxon>Flavobacterium</taxon>
    </lineage>
</organism>
<keyword evidence="7" id="KW-1133">Transmembrane helix</keyword>
<dbReference type="EMBL" id="FODN01000004">
    <property type="protein sequence ID" value="SEO21584.1"/>
    <property type="molecule type" value="Genomic_DNA"/>
</dbReference>
<feature type="domain" description="Histidine kinase" evidence="8">
    <location>
        <begin position="308"/>
        <end position="527"/>
    </location>
</feature>
<dbReference type="InterPro" id="IPR050351">
    <property type="entry name" value="BphY/WalK/GraS-like"/>
</dbReference>
<dbReference type="Proteomes" id="UP000198657">
    <property type="component" value="Unassembled WGS sequence"/>
</dbReference>
<dbReference type="GO" id="GO:0016036">
    <property type="term" value="P:cellular response to phosphate starvation"/>
    <property type="evidence" value="ECO:0007669"/>
    <property type="project" value="TreeGrafter"/>
</dbReference>
<name>A0A1H8MWC3_9FLAO</name>
<dbReference type="CDD" id="cd00082">
    <property type="entry name" value="HisKA"/>
    <property type="match status" value="1"/>
</dbReference>
<evidence type="ECO:0000256" key="6">
    <source>
        <dbReference type="ARBA" id="ARBA00023012"/>
    </source>
</evidence>
<feature type="transmembrane region" description="Helical" evidence="7">
    <location>
        <begin position="6"/>
        <end position="28"/>
    </location>
</feature>
<feature type="transmembrane region" description="Helical" evidence="7">
    <location>
        <begin position="267"/>
        <end position="288"/>
    </location>
</feature>
<gene>
    <name evidence="9" type="ORF">SAMN04487942_2073</name>
</gene>
<dbReference type="Pfam" id="PF00512">
    <property type="entry name" value="HisKA"/>
    <property type="match status" value="1"/>
</dbReference>
<keyword evidence="5 9" id="KW-0418">Kinase</keyword>
<evidence type="ECO:0000256" key="4">
    <source>
        <dbReference type="ARBA" id="ARBA00022679"/>
    </source>
</evidence>
<dbReference type="InterPro" id="IPR003594">
    <property type="entry name" value="HATPase_dom"/>
</dbReference>
<dbReference type="GO" id="GO:0004721">
    <property type="term" value="F:phosphoprotein phosphatase activity"/>
    <property type="evidence" value="ECO:0007669"/>
    <property type="project" value="TreeGrafter"/>
</dbReference>
<evidence type="ECO:0000313" key="9">
    <source>
        <dbReference type="EMBL" id="SEO21584.1"/>
    </source>
</evidence>
<evidence type="ECO:0000256" key="5">
    <source>
        <dbReference type="ARBA" id="ARBA00022777"/>
    </source>
</evidence>
<keyword evidence="10" id="KW-1185">Reference proteome</keyword>
<evidence type="ECO:0000256" key="2">
    <source>
        <dbReference type="ARBA" id="ARBA00012438"/>
    </source>
</evidence>
<protein>
    <recommendedName>
        <fullName evidence="2">histidine kinase</fullName>
        <ecNumber evidence="2">2.7.13.3</ecNumber>
    </recommendedName>
</protein>
<keyword evidence="7" id="KW-0472">Membrane</keyword>
<accession>A0A1H8MWC3</accession>
<dbReference type="InterPro" id="IPR036890">
    <property type="entry name" value="HATPase_C_sf"/>
</dbReference>
<dbReference type="SUPFAM" id="SSF55874">
    <property type="entry name" value="ATPase domain of HSP90 chaperone/DNA topoisomerase II/histidine kinase"/>
    <property type="match status" value="1"/>
</dbReference>
<dbReference type="InterPro" id="IPR036097">
    <property type="entry name" value="HisK_dim/P_sf"/>
</dbReference>
<dbReference type="InterPro" id="IPR005467">
    <property type="entry name" value="His_kinase_dom"/>
</dbReference>
<dbReference type="SMART" id="SM00388">
    <property type="entry name" value="HisKA"/>
    <property type="match status" value="1"/>
</dbReference>
<proteinExistence type="predicted"/>
<dbReference type="GO" id="GO:0005886">
    <property type="term" value="C:plasma membrane"/>
    <property type="evidence" value="ECO:0007669"/>
    <property type="project" value="TreeGrafter"/>
</dbReference>
<dbReference type="AlphaFoldDB" id="A0A1H8MWC3"/>
<dbReference type="Gene3D" id="1.10.287.130">
    <property type="match status" value="1"/>
</dbReference>
<dbReference type="Pfam" id="PF02518">
    <property type="entry name" value="HATPase_c"/>
    <property type="match status" value="1"/>
</dbReference>
<reference evidence="10" key="1">
    <citation type="submission" date="2016-10" db="EMBL/GenBank/DDBJ databases">
        <authorList>
            <person name="Varghese N."/>
            <person name="Submissions S."/>
        </authorList>
    </citation>
    <scope>NUCLEOTIDE SEQUENCE [LARGE SCALE GENOMIC DNA]</scope>
    <source>
        <strain evidence="10">CGMCC 1.8704</strain>
    </source>
</reference>
<keyword evidence="6" id="KW-0902">Two-component regulatory system</keyword>
<evidence type="ECO:0000313" key="10">
    <source>
        <dbReference type="Proteomes" id="UP000198657"/>
    </source>
</evidence>
<evidence type="ECO:0000256" key="7">
    <source>
        <dbReference type="SAM" id="Phobius"/>
    </source>
</evidence>
<dbReference type="EC" id="2.7.13.3" evidence="2"/>
<sequence length="527" mass="61058">MNKLFFRLLVLLMSLSLIGIILVQVYWFNSSFKNNDEQFKFHVKQVIGNVADKLQKQEAYNFYDKINHYKDSTGKVPKKDDILEFYYVQKNPRTNKTIIYSNSIISEDYNISPTFFDKKFDTEKFKSFSSKRITEVYNDNSIDKSDVNQSLIPDVRIEKSGNLDILDNALFEISAKDVLSAMPLEERVSVPVLQKLIKKELEEYGIETKFEFGIYSNNLATKIKSNEFKYDKEATYSIPVFIDNEGSTKYELLVTFPLKKKFLLSELVSITVLSIVFTLIILIAYSSALNQLIRQRQISEIKNDFINNMTHEFKTPIATINLALDAIRNPKIIDDKEKVLRYLQMIKDENKRMHAQVENVLRISKLEKKELDITKESNNIHEIIEDAIDHVNLILEDRQGKITCYFNAVRTTVLINDVHFTNVIVNILENAIKYSPNVPEIEIFTENIKDMIIIKVKDKGLGMSKIAQKRIFEKFYREHTGDIHNVKGHGLGLAYVKRIVDDHNGQVYVESEKGKGSTFIIKLPLIN</sequence>
<keyword evidence="4" id="KW-0808">Transferase</keyword>
<dbReference type="FunFam" id="3.30.565.10:FF:000006">
    <property type="entry name" value="Sensor histidine kinase WalK"/>
    <property type="match status" value="1"/>
</dbReference>
<dbReference type="PROSITE" id="PS50109">
    <property type="entry name" value="HIS_KIN"/>
    <property type="match status" value="1"/>
</dbReference>
<evidence type="ECO:0000256" key="3">
    <source>
        <dbReference type="ARBA" id="ARBA00022553"/>
    </source>
</evidence>